<feature type="domain" description="Peptidase S54 rhomboid" evidence="8">
    <location>
        <begin position="51"/>
        <end position="186"/>
    </location>
</feature>
<dbReference type="PANTHER" id="PTHR43731:SF14">
    <property type="entry name" value="PRESENILIN-ASSOCIATED RHOMBOID-LIKE PROTEIN, MITOCHONDRIAL"/>
    <property type="match status" value="1"/>
</dbReference>
<evidence type="ECO:0000256" key="7">
    <source>
        <dbReference type="SAM" id="Phobius"/>
    </source>
</evidence>
<evidence type="ECO:0000256" key="2">
    <source>
        <dbReference type="ARBA" id="ARBA00009045"/>
    </source>
</evidence>
<dbReference type="GO" id="GO:0016020">
    <property type="term" value="C:membrane"/>
    <property type="evidence" value="ECO:0007669"/>
    <property type="project" value="UniProtKB-SubCell"/>
</dbReference>
<feature type="transmembrane region" description="Helical" evidence="7">
    <location>
        <begin position="56"/>
        <end position="80"/>
    </location>
</feature>
<dbReference type="AlphaFoldDB" id="A0A226RDR7"/>
<dbReference type="GO" id="GO:0004252">
    <property type="term" value="F:serine-type endopeptidase activity"/>
    <property type="evidence" value="ECO:0007669"/>
    <property type="project" value="InterPro"/>
</dbReference>
<protein>
    <submittedName>
        <fullName evidence="9">Rhomboid family intramembrane serine protease</fullName>
    </submittedName>
</protein>
<dbReference type="Gene3D" id="1.20.1540.10">
    <property type="entry name" value="Rhomboid-like"/>
    <property type="match status" value="1"/>
</dbReference>
<dbReference type="InterPro" id="IPR022764">
    <property type="entry name" value="Peptidase_S54_rhomboid_dom"/>
</dbReference>
<evidence type="ECO:0000256" key="3">
    <source>
        <dbReference type="ARBA" id="ARBA00022692"/>
    </source>
</evidence>
<feature type="transmembrane region" description="Helical" evidence="7">
    <location>
        <begin position="12"/>
        <end position="36"/>
    </location>
</feature>
<dbReference type="InterPro" id="IPR035952">
    <property type="entry name" value="Rhomboid-like_sf"/>
</dbReference>
<feature type="transmembrane region" description="Helical" evidence="7">
    <location>
        <begin position="92"/>
        <end position="110"/>
    </location>
</feature>
<comment type="subcellular location">
    <subcellularLocation>
        <location evidence="1">Membrane</location>
        <topology evidence="1">Multi-pass membrane protein</topology>
    </subcellularLocation>
</comment>
<proteinExistence type="inferred from homology"/>
<feature type="transmembrane region" description="Helical" evidence="7">
    <location>
        <begin position="199"/>
        <end position="217"/>
    </location>
</feature>
<evidence type="ECO:0000313" key="9">
    <source>
        <dbReference type="EMBL" id="OXS40164.1"/>
    </source>
</evidence>
<evidence type="ECO:0000256" key="4">
    <source>
        <dbReference type="ARBA" id="ARBA00022801"/>
    </source>
</evidence>
<evidence type="ECO:0000256" key="1">
    <source>
        <dbReference type="ARBA" id="ARBA00004141"/>
    </source>
</evidence>
<sequence length="220" mass="23922">MNVQIKRPLVTISLIVANIVVYILMTVAGGSTNLLVLIKFGAKVNEYILMGQWWRLITPVFIHIGLTHIVVNMVTLYFIGMQIEYLFGASRYLLIYLVSGLCGNIASFVFNPNSVSAGASTALFGLFGAYLMLGEAFRENVYIRLMARQFLALVILNIAFGFLGNIDLAGHLGGLFGGFLIAYVLGVPKVGSVSKLKRITAAGALIVIFGLMLYSGFNLI</sequence>
<keyword evidence="5 7" id="KW-1133">Transmembrane helix</keyword>
<accession>A0A226RDR7</accession>
<feature type="transmembrane region" description="Helical" evidence="7">
    <location>
        <begin position="145"/>
        <end position="163"/>
    </location>
</feature>
<keyword evidence="4" id="KW-0378">Hydrolase</keyword>
<dbReference type="InterPro" id="IPR050925">
    <property type="entry name" value="Rhomboid_protease_S54"/>
</dbReference>
<evidence type="ECO:0000313" key="10">
    <source>
        <dbReference type="Proteomes" id="UP000215261"/>
    </source>
</evidence>
<evidence type="ECO:0000256" key="6">
    <source>
        <dbReference type="ARBA" id="ARBA00023136"/>
    </source>
</evidence>
<dbReference type="RefSeq" id="WP_225363546.1">
    <property type="nucleotide sequence ID" value="NZ_LUGD01000045.1"/>
</dbReference>
<dbReference type="GO" id="GO:0006508">
    <property type="term" value="P:proteolysis"/>
    <property type="evidence" value="ECO:0007669"/>
    <property type="project" value="UniProtKB-KW"/>
</dbReference>
<keyword evidence="6 7" id="KW-0472">Membrane</keyword>
<evidence type="ECO:0000259" key="8">
    <source>
        <dbReference type="Pfam" id="PF01694"/>
    </source>
</evidence>
<dbReference type="PANTHER" id="PTHR43731">
    <property type="entry name" value="RHOMBOID PROTEASE"/>
    <property type="match status" value="1"/>
</dbReference>
<dbReference type="SUPFAM" id="SSF144091">
    <property type="entry name" value="Rhomboid-like"/>
    <property type="match status" value="1"/>
</dbReference>
<organism evidence="9 10">
    <name type="scientific">Ligilactobacillus agilis</name>
    <dbReference type="NCBI Taxonomy" id="1601"/>
    <lineage>
        <taxon>Bacteria</taxon>
        <taxon>Bacillati</taxon>
        <taxon>Bacillota</taxon>
        <taxon>Bacilli</taxon>
        <taxon>Lactobacillales</taxon>
        <taxon>Lactobacillaceae</taxon>
        <taxon>Ligilactobacillus</taxon>
    </lineage>
</organism>
<dbReference type="EMBL" id="LUGO01000048">
    <property type="protein sequence ID" value="OXS40164.1"/>
    <property type="molecule type" value="Genomic_DNA"/>
</dbReference>
<dbReference type="Proteomes" id="UP000215261">
    <property type="component" value="Unassembled WGS sequence"/>
</dbReference>
<feature type="transmembrane region" description="Helical" evidence="7">
    <location>
        <begin position="116"/>
        <end position="133"/>
    </location>
</feature>
<evidence type="ECO:0000256" key="5">
    <source>
        <dbReference type="ARBA" id="ARBA00022989"/>
    </source>
</evidence>
<keyword evidence="3 7" id="KW-0812">Transmembrane</keyword>
<dbReference type="Pfam" id="PF01694">
    <property type="entry name" value="Rhomboid"/>
    <property type="match status" value="1"/>
</dbReference>
<reference evidence="9 10" key="1">
    <citation type="submission" date="2016-03" db="EMBL/GenBank/DDBJ databases">
        <title>Sequencing of Lactobacillus Species from Commercial Turkeys.</title>
        <authorList>
            <person name="Johnson T.J."/>
            <person name="Youmans B.P."/>
            <person name="Case K.A."/>
        </authorList>
    </citation>
    <scope>NUCLEOTIDE SEQUENCE [LARGE SCALE GENOMIC DNA]</scope>
    <source>
        <strain evidence="9 10">UMNLA1</strain>
    </source>
</reference>
<keyword evidence="9" id="KW-0645">Protease</keyword>
<name>A0A226RDR7_9LACO</name>
<gene>
    <name evidence="9" type="ORF">AYP69_05545</name>
</gene>
<comment type="similarity">
    <text evidence="2">Belongs to the peptidase S54 family.</text>
</comment>
<comment type="caution">
    <text evidence="9">The sequence shown here is derived from an EMBL/GenBank/DDBJ whole genome shotgun (WGS) entry which is preliminary data.</text>
</comment>